<comment type="similarity">
    <text evidence="2">Belongs to the DoxX family.</text>
</comment>
<evidence type="ECO:0000256" key="2">
    <source>
        <dbReference type="ARBA" id="ARBA00006679"/>
    </source>
</evidence>
<keyword evidence="3" id="KW-1003">Cell membrane</keyword>
<reference evidence="8 9" key="1">
    <citation type="submission" date="2019-09" db="EMBL/GenBank/DDBJ databases">
        <title>Screening of Novel Bioactive Compounds from Soil-Associated.</title>
        <authorList>
            <person name="Zhao S."/>
        </authorList>
    </citation>
    <scope>NUCLEOTIDE SEQUENCE [LARGE SCALE GENOMIC DNA]</scope>
    <source>
        <strain evidence="8 9">HIT-DPA4</strain>
    </source>
</reference>
<comment type="subcellular location">
    <subcellularLocation>
        <location evidence="1">Cell membrane</location>
        <topology evidence="1">Multi-pass membrane protein</topology>
    </subcellularLocation>
</comment>
<feature type="transmembrane region" description="Helical" evidence="7">
    <location>
        <begin position="49"/>
        <end position="75"/>
    </location>
</feature>
<protein>
    <submittedName>
        <fullName evidence="8">DoxX family protein</fullName>
    </submittedName>
</protein>
<keyword evidence="5 7" id="KW-1133">Transmembrane helix</keyword>
<evidence type="ECO:0000256" key="6">
    <source>
        <dbReference type="ARBA" id="ARBA00023136"/>
    </source>
</evidence>
<keyword evidence="9" id="KW-1185">Reference proteome</keyword>
<name>A0A6H9UZF9_9ACTN</name>
<evidence type="ECO:0000256" key="7">
    <source>
        <dbReference type="SAM" id="Phobius"/>
    </source>
</evidence>
<dbReference type="InterPro" id="IPR032808">
    <property type="entry name" value="DoxX"/>
</dbReference>
<evidence type="ECO:0000256" key="1">
    <source>
        <dbReference type="ARBA" id="ARBA00004651"/>
    </source>
</evidence>
<feature type="transmembrane region" description="Helical" evidence="7">
    <location>
        <begin position="103"/>
        <end position="123"/>
    </location>
</feature>
<dbReference type="Proteomes" id="UP000442707">
    <property type="component" value="Unassembled WGS sequence"/>
</dbReference>
<organism evidence="8 9">
    <name type="scientific">Streptomyces luteolifulvus</name>
    <dbReference type="NCBI Taxonomy" id="2615112"/>
    <lineage>
        <taxon>Bacteria</taxon>
        <taxon>Bacillati</taxon>
        <taxon>Actinomycetota</taxon>
        <taxon>Actinomycetes</taxon>
        <taxon>Kitasatosporales</taxon>
        <taxon>Streptomycetaceae</taxon>
        <taxon>Streptomyces</taxon>
    </lineage>
</organism>
<gene>
    <name evidence="8" type="ORF">F7R91_20825</name>
</gene>
<dbReference type="RefSeq" id="WP_150950595.1">
    <property type="nucleotide sequence ID" value="NZ_VZRB01000014.1"/>
</dbReference>
<dbReference type="Pfam" id="PF07681">
    <property type="entry name" value="DoxX"/>
    <property type="match status" value="1"/>
</dbReference>
<evidence type="ECO:0000256" key="4">
    <source>
        <dbReference type="ARBA" id="ARBA00022692"/>
    </source>
</evidence>
<dbReference type="GO" id="GO:0005886">
    <property type="term" value="C:plasma membrane"/>
    <property type="evidence" value="ECO:0007669"/>
    <property type="project" value="UniProtKB-SubCell"/>
</dbReference>
<comment type="caution">
    <text evidence="8">The sequence shown here is derived from an EMBL/GenBank/DDBJ whole genome shotgun (WGS) entry which is preliminary data.</text>
</comment>
<evidence type="ECO:0000313" key="9">
    <source>
        <dbReference type="Proteomes" id="UP000442707"/>
    </source>
</evidence>
<evidence type="ECO:0000256" key="5">
    <source>
        <dbReference type="ARBA" id="ARBA00022989"/>
    </source>
</evidence>
<keyword evidence="6 7" id="KW-0472">Membrane</keyword>
<proteinExistence type="inferred from homology"/>
<dbReference type="PANTHER" id="PTHR33452">
    <property type="entry name" value="OXIDOREDUCTASE CATD-RELATED"/>
    <property type="match status" value="1"/>
</dbReference>
<feature type="transmembrane region" description="Helical" evidence="7">
    <location>
        <begin position="12"/>
        <end position="37"/>
    </location>
</feature>
<evidence type="ECO:0000313" key="8">
    <source>
        <dbReference type="EMBL" id="KAB1144690.1"/>
    </source>
</evidence>
<accession>A0A6H9UZF9</accession>
<dbReference type="InterPro" id="IPR051907">
    <property type="entry name" value="DoxX-like_oxidoreductase"/>
</dbReference>
<sequence length="146" mass="15442">MDTSRLTAHQPLALGLFRIVIGFLFACQGAASVFGLLGRKATETGEWPYWYAAVIEVVCGVLIMVGIGTRAAAFLSSGAMAFAYFTVHQKDGLFPLQNGGESPALYCWSFLLLVFTGPGALSLSEAFRARRDGAGARSPETAASSV</sequence>
<dbReference type="PANTHER" id="PTHR33452:SF4">
    <property type="entry name" value="BLL4328 PROTEIN"/>
    <property type="match status" value="1"/>
</dbReference>
<dbReference type="EMBL" id="VZRB01000014">
    <property type="protein sequence ID" value="KAB1144690.1"/>
    <property type="molecule type" value="Genomic_DNA"/>
</dbReference>
<evidence type="ECO:0000256" key="3">
    <source>
        <dbReference type="ARBA" id="ARBA00022475"/>
    </source>
</evidence>
<dbReference type="AlphaFoldDB" id="A0A6H9UZF9"/>
<keyword evidence="4 7" id="KW-0812">Transmembrane</keyword>